<dbReference type="RefSeq" id="WP_156350986.1">
    <property type="nucleotide sequence ID" value="NZ_CADIJR010000018.1"/>
</dbReference>
<reference evidence="2 3" key="1">
    <citation type="submission" date="2020-04" db="EMBL/GenBank/DDBJ databases">
        <authorList>
            <person name="De Canck E."/>
        </authorList>
    </citation>
    <scope>NUCLEOTIDE SEQUENCE [LARGE SCALE GENOMIC DNA]</scope>
    <source>
        <strain evidence="2 3">LMG 26845</strain>
    </source>
</reference>
<dbReference type="EMBL" id="CADIJR010000018">
    <property type="protein sequence ID" value="CAB3645406.1"/>
    <property type="molecule type" value="Genomic_DNA"/>
</dbReference>
<keyword evidence="1" id="KW-1133">Transmembrane helix</keyword>
<keyword evidence="1" id="KW-0812">Transmembrane</keyword>
<feature type="transmembrane region" description="Helical" evidence="1">
    <location>
        <begin position="34"/>
        <end position="50"/>
    </location>
</feature>
<name>A0A6J5A211_9BURK</name>
<dbReference type="AlphaFoldDB" id="A0A6J5A211"/>
<sequence>MFGIGIALAILGAVCLHAAIGTHRAGCERRDSYALAGLGIVAGSGGALLLV</sequence>
<evidence type="ECO:0000313" key="3">
    <source>
        <dbReference type="Proteomes" id="UP000507979"/>
    </source>
</evidence>
<keyword evidence="1" id="KW-0472">Membrane</keyword>
<evidence type="ECO:0000313" key="2">
    <source>
        <dbReference type="EMBL" id="CAB3645406.1"/>
    </source>
</evidence>
<dbReference type="GeneID" id="92898274"/>
<dbReference type="Proteomes" id="UP000507979">
    <property type="component" value="Unassembled WGS sequence"/>
</dbReference>
<proteinExistence type="predicted"/>
<gene>
    <name evidence="2" type="ORF">LMG26845_02415</name>
</gene>
<evidence type="ECO:0000256" key="1">
    <source>
        <dbReference type="SAM" id="Phobius"/>
    </source>
</evidence>
<protein>
    <submittedName>
        <fullName evidence="2">Uncharacterized protein</fullName>
    </submittedName>
</protein>
<keyword evidence="3" id="KW-1185">Reference proteome</keyword>
<accession>A0A6J5A211</accession>
<organism evidence="2 3">
    <name type="scientific">Achromobacter insuavis</name>
    <dbReference type="NCBI Taxonomy" id="1287735"/>
    <lineage>
        <taxon>Bacteria</taxon>
        <taxon>Pseudomonadati</taxon>
        <taxon>Pseudomonadota</taxon>
        <taxon>Betaproteobacteria</taxon>
        <taxon>Burkholderiales</taxon>
        <taxon>Alcaligenaceae</taxon>
        <taxon>Achromobacter</taxon>
    </lineage>
</organism>